<feature type="chain" id="PRO_5046998001" evidence="1">
    <location>
        <begin position="25"/>
        <end position="212"/>
    </location>
</feature>
<dbReference type="EMBL" id="CP107716">
    <property type="protein sequence ID" value="UYQ71365.1"/>
    <property type="molecule type" value="Genomic_DNA"/>
</dbReference>
<dbReference type="Pfam" id="PF11319">
    <property type="entry name" value="VasI"/>
    <property type="match status" value="1"/>
</dbReference>
<dbReference type="RefSeq" id="WP_264225017.1">
    <property type="nucleotide sequence ID" value="NZ_CP107716.1"/>
</dbReference>
<sequence length="212" mass="22481">MNRFGLAAMMALAGFSAAPIPALAQTAPERCAAIGPASERLACYDSIFRSGQFTGGNGETDADQGLWTSGIEVSQIEGTEVPFATLESEQLIPALAGGRAPARLTVLCVDGETTLQFSFAGSAMGTPTSNSAAITLQYDRQPPRTQSVDLSPDRLAIGFFETEEARAVIGQLQQTQRLLVRATPQSQRSVTVSFRLEGIETALQPVRLACGW</sequence>
<name>A0ABY6IL89_9HYPH</name>
<proteinExistence type="predicted"/>
<feature type="signal peptide" evidence="1">
    <location>
        <begin position="1"/>
        <end position="24"/>
    </location>
</feature>
<accession>A0ABY6IL89</accession>
<gene>
    <name evidence="2" type="ORF">OF122_15105</name>
</gene>
<dbReference type="Proteomes" id="UP001163882">
    <property type="component" value="Chromosome"/>
</dbReference>
<evidence type="ECO:0000256" key="1">
    <source>
        <dbReference type="SAM" id="SignalP"/>
    </source>
</evidence>
<organism evidence="2 3">
    <name type="scientific">Pelagibacterium flavum</name>
    <dbReference type="NCBI Taxonomy" id="2984530"/>
    <lineage>
        <taxon>Bacteria</taxon>
        <taxon>Pseudomonadati</taxon>
        <taxon>Pseudomonadota</taxon>
        <taxon>Alphaproteobacteria</taxon>
        <taxon>Hyphomicrobiales</taxon>
        <taxon>Devosiaceae</taxon>
        <taxon>Pelagibacterium</taxon>
    </lineage>
</organism>
<keyword evidence="1" id="KW-0732">Signal</keyword>
<evidence type="ECO:0000313" key="3">
    <source>
        <dbReference type="Proteomes" id="UP001163882"/>
    </source>
</evidence>
<dbReference type="InterPro" id="IPR017738">
    <property type="entry name" value="T6SS-assoc_VCA0118"/>
</dbReference>
<evidence type="ECO:0000313" key="2">
    <source>
        <dbReference type="EMBL" id="UYQ71365.1"/>
    </source>
</evidence>
<reference evidence="2" key="1">
    <citation type="submission" date="2022-10" db="EMBL/GenBank/DDBJ databases">
        <title>YIM 151497 complete genome.</title>
        <authorList>
            <person name="Chen X."/>
        </authorList>
    </citation>
    <scope>NUCLEOTIDE SEQUENCE</scope>
    <source>
        <strain evidence="2">YIM 151497</strain>
    </source>
</reference>
<protein>
    <submittedName>
        <fullName evidence="2">Type VI secretion protein</fullName>
    </submittedName>
</protein>
<keyword evidence="3" id="KW-1185">Reference proteome</keyword>